<dbReference type="EMBL" id="CP092085">
    <property type="protein sequence ID" value="UUN97887.1"/>
    <property type="molecule type" value="Genomic_DNA"/>
</dbReference>
<dbReference type="AlphaFoldDB" id="A0A8I1ALU0"/>
<evidence type="ECO:0000313" key="2">
    <source>
        <dbReference type="Proteomes" id="UP000644140"/>
    </source>
</evidence>
<organism evidence="1 2">
    <name type="scientific">Acinetobacter bereziniae</name>
    <name type="common">Acinetobacter genomosp. 10</name>
    <dbReference type="NCBI Taxonomy" id="106648"/>
    <lineage>
        <taxon>Bacteria</taxon>
        <taxon>Pseudomonadati</taxon>
        <taxon>Pseudomonadota</taxon>
        <taxon>Gammaproteobacteria</taxon>
        <taxon>Moraxellales</taxon>
        <taxon>Moraxellaceae</taxon>
        <taxon>Acinetobacter</taxon>
    </lineage>
</organism>
<gene>
    <name evidence="1" type="ORF">I9054_021725</name>
</gene>
<dbReference type="RefSeq" id="WP_198114730.1">
    <property type="nucleotide sequence ID" value="NZ_CP066121.1"/>
</dbReference>
<proteinExistence type="predicted"/>
<dbReference type="Proteomes" id="UP000644140">
    <property type="component" value="Chromosome"/>
</dbReference>
<protein>
    <submittedName>
        <fullName evidence="1">Uncharacterized protein</fullName>
    </submittedName>
</protein>
<evidence type="ECO:0000313" key="1">
    <source>
        <dbReference type="EMBL" id="UUN97887.1"/>
    </source>
</evidence>
<reference evidence="1" key="1">
    <citation type="submission" date="2022-02" db="EMBL/GenBank/DDBJ databases">
        <title>Characterization of Tn125 harboring carbapenem-resistant Acinetobacter bereziniae clinical isolates.</title>
        <authorList>
            <person name="Wong N.-K."/>
            <person name="Pan Q."/>
        </authorList>
    </citation>
    <scope>NUCLEOTIDE SEQUENCE</scope>
    <source>
        <strain evidence="1">GD03393</strain>
    </source>
</reference>
<name>A0A8I1ALU0_ACIBZ</name>
<accession>A0A8I1ALU0</accession>
<sequence>MKNIVMASYRINTENDIEADLIINKEACSFIELIAIDDGIQHIDDGMNKLLQNPEAKDVLVLHGESLHRLIDAIVED</sequence>